<comment type="caution">
    <text evidence="1">The sequence shown here is derived from an EMBL/GenBank/DDBJ whole genome shotgun (WGS) entry which is preliminary data.</text>
</comment>
<dbReference type="EMBL" id="NOWI01000005">
    <property type="protein sequence ID" value="RFT44431.1"/>
    <property type="molecule type" value="Genomic_DNA"/>
</dbReference>
<reference evidence="1 2" key="1">
    <citation type="submission" date="2017-07" db="EMBL/GenBank/DDBJ databases">
        <authorList>
            <person name="Sun Z.S."/>
            <person name="Albrecht U."/>
            <person name="Echele G."/>
            <person name="Lee C.C."/>
        </authorList>
    </citation>
    <scope>NUCLEOTIDE SEQUENCE [LARGE SCALE GENOMIC DNA]</scope>
    <source>
        <strain evidence="1 2">P16-029</strain>
    </source>
</reference>
<evidence type="ECO:0000313" key="2">
    <source>
        <dbReference type="Proteomes" id="UP000259211"/>
    </source>
</evidence>
<proteinExistence type="predicted"/>
<dbReference type="AlphaFoldDB" id="A0A3E2DGG4"/>
<sequence length="77" mass="8256">MNLDCRDVPHPFWGGGRRPFQDGESDFVRTSEGFDEVGDGAGKVRDGDGSRLADAELPIWLMVPAPSCVGGSLPSHQ</sequence>
<name>A0A3E2DGG4_9ACTN</name>
<evidence type="ECO:0000313" key="1">
    <source>
        <dbReference type="EMBL" id="RFT44431.1"/>
    </source>
</evidence>
<dbReference type="Proteomes" id="UP000259211">
    <property type="component" value="Unassembled WGS sequence"/>
</dbReference>
<accession>A0A3E2DGG4</accession>
<gene>
    <name evidence="1" type="ORF">CHT91_06205</name>
</gene>
<protein>
    <submittedName>
        <fullName evidence="1">Uncharacterized protein</fullName>
    </submittedName>
</protein>
<organism evidence="1 2">
    <name type="scientific">Cutibacterium avidum</name>
    <dbReference type="NCBI Taxonomy" id="33010"/>
    <lineage>
        <taxon>Bacteria</taxon>
        <taxon>Bacillati</taxon>
        <taxon>Actinomycetota</taxon>
        <taxon>Actinomycetes</taxon>
        <taxon>Propionibacteriales</taxon>
        <taxon>Propionibacteriaceae</taxon>
        <taxon>Cutibacterium</taxon>
    </lineage>
</organism>